<feature type="domain" description="Regulator of ribonuclease activity B" evidence="2">
    <location>
        <begin position="8"/>
        <end position="107"/>
    </location>
</feature>
<evidence type="ECO:0000313" key="3">
    <source>
        <dbReference type="EMBL" id="MFN2976155.1"/>
    </source>
</evidence>
<reference evidence="3 4" key="1">
    <citation type="submission" date="2024-12" db="EMBL/GenBank/DDBJ databases">
        <authorList>
            <person name="Lee Y."/>
        </authorList>
    </citation>
    <scope>NUCLEOTIDE SEQUENCE [LARGE SCALE GENOMIC DNA]</scope>
    <source>
        <strain evidence="3 4">03SUJ4</strain>
    </source>
</reference>
<dbReference type="InterPro" id="IPR009671">
    <property type="entry name" value="RraB_dom"/>
</dbReference>
<evidence type="ECO:0000256" key="1">
    <source>
        <dbReference type="SAM" id="MobiDB-lite"/>
    </source>
</evidence>
<dbReference type="InterPro" id="IPR036701">
    <property type="entry name" value="RraB-like_sf"/>
</dbReference>
<gene>
    <name evidence="3" type="ORF">ACK2TP_10300</name>
</gene>
<sequence length="114" mass="12836">MNSKFPDDENGDVLRRMQAGGDDLQTARAVNFSVVFPTRTAAERFADTFRHSSFTVEVEEWDSQTGHNWDVTITRFMAPSHDAITAFEQELDELAAPLGGRNDGWGCFRLPAQR</sequence>
<comment type="caution">
    <text evidence="3">The sequence shown here is derived from an EMBL/GenBank/DDBJ whole genome shotgun (WGS) entry which is preliminary data.</text>
</comment>
<keyword evidence="4" id="KW-1185">Reference proteome</keyword>
<dbReference type="Pfam" id="PF06877">
    <property type="entry name" value="RraB"/>
    <property type="match status" value="1"/>
</dbReference>
<evidence type="ECO:0000313" key="4">
    <source>
        <dbReference type="Proteomes" id="UP001634747"/>
    </source>
</evidence>
<name>A0ABW9KNG6_9BACT</name>
<accession>A0ABW9KNG6</accession>
<evidence type="ECO:0000259" key="2">
    <source>
        <dbReference type="Pfam" id="PF06877"/>
    </source>
</evidence>
<dbReference type="Proteomes" id="UP001634747">
    <property type="component" value="Unassembled WGS sequence"/>
</dbReference>
<dbReference type="EMBL" id="JBJYXY010000001">
    <property type="protein sequence ID" value="MFN2976155.1"/>
    <property type="molecule type" value="Genomic_DNA"/>
</dbReference>
<feature type="region of interest" description="Disordered" evidence="1">
    <location>
        <begin position="1"/>
        <end position="20"/>
    </location>
</feature>
<dbReference type="RefSeq" id="WP_263412355.1">
    <property type="nucleotide sequence ID" value="NZ_BAABBH010000001.1"/>
</dbReference>
<organism evidence="3 4">
    <name type="scientific">Terriglobus aquaticus</name>
    <dbReference type="NCBI Taxonomy" id="940139"/>
    <lineage>
        <taxon>Bacteria</taxon>
        <taxon>Pseudomonadati</taxon>
        <taxon>Acidobacteriota</taxon>
        <taxon>Terriglobia</taxon>
        <taxon>Terriglobales</taxon>
        <taxon>Acidobacteriaceae</taxon>
        <taxon>Terriglobus</taxon>
    </lineage>
</organism>
<dbReference type="SUPFAM" id="SSF89946">
    <property type="entry name" value="Hypothetical protein VC0424"/>
    <property type="match status" value="1"/>
</dbReference>
<proteinExistence type="predicted"/>
<dbReference type="Gene3D" id="3.30.70.970">
    <property type="entry name" value="RraB-like"/>
    <property type="match status" value="1"/>
</dbReference>
<protein>
    <submittedName>
        <fullName evidence="3">Ribonuclease E inhibitor RraB</fullName>
    </submittedName>
</protein>